<comment type="caution">
    <text evidence="6">The sequence shown here is derived from an EMBL/GenBank/DDBJ whole genome shotgun (WGS) entry which is preliminary data.</text>
</comment>
<gene>
    <name evidence="6" type="primary">pimB</name>
    <name evidence="6" type="ORF">GCM10022215_21220</name>
</gene>
<keyword evidence="7" id="KW-1185">Reference proteome</keyword>
<dbReference type="InterPro" id="IPR050194">
    <property type="entry name" value="Glycosyltransferase_grp1"/>
</dbReference>
<keyword evidence="2" id="KW-0808">Transferase</keyword>
<accession>A0ABP7XK31</accession>
<proteinExistence type="predicted"/>
<evidence type="ECO:0000259" key="4">
    <source>
        <dbReference type="Pfam" id="PF00534"/>
    </source>
</evidence>
<dbReference type="Pfam" id="PF00534">
    <property type="entry name" value="Glycos_transf_1"/>
    <property type="match status" value="1"/>
</dbReference>
<evidence type="ECO:0000256" key="1">
    <source>
        <dbReference type="ARBA" id="ARBA00022676"/>
    </source>
</evidence>
<feature type="compositionally biased region" description="Basic residues" evidence="3">
    <location>
        <begin position="384"/>
        <end position="399"/>
    </location>
</feature>
<feature type="region of interest" description="Disordered" evidence="3">
    <location>
        <begin position="379"/>
        <end position="399"/>
    </location>
</feature>
<evidence type="ECO:0000313" key="6">
    <source>
        <dbReference type="EMBL" id="GAA4119063.1"/>
    </source>
</evidence>
<dbReference type="Gene3D" id="3.40.50.2000">
    <property type="entry name" value="Glycogen Phosphorylase B"/>
    <property type="match status" value="2"/>
</dbReference>
<protein>
    <submittedName>
        <fullName evidence="6">GDP-mannose-dependent alpha-(1-6)-phosphatidylinositol monomannoside mannosyltransferase</fullName>
    </submittedName>
</protein>
<evidence type="ECO:0000313" key="7">
    <source>
        <dbReference type="Proteomes" id="UP001501495"/>
    </source>
</evidence>
<name>A0ABP7XK31_9ACTN</name>
<keyword evidence="1 6" id="KW-0328">Glycosyltransferase</keyword>
<dbReference type="SUPFAM" id="SSF53756">
    <property type="entry name" value="UDP-Glycosyltransferase/glycogen phosphorylase"/>
    <property type="match status" value="1"/>
</dbReference>
<dbReference type="InterPro" id="IPR028098">
    <property type="entry name" value="Glyco_trans_4-like_N"/>
</dbReference>
<evidence type="ECO:0000256" key="2">
    <source>
        <dbReference type="ARBA" id="ARBA00022679"/>
    </source>
</evidence>
<evidence type="ECO:0000259" key="5">
    <source>
        <dbReference type="Pfam" id="PF13439"/>
    </source>
</evidence>
<feature type="domain" description="Glycosyltransferase subfamily 4-like N-terminal" evidence="5">
    <location>
        <begin position="22"/>
        <end position="173"/>
    </location>
</feature>
<sequence length="399" mass="42787">MVVAVAAMRILHVTNSYLPRLGGIELHVRDLAERQRAAGDDVLVVTAERDPRGTASPGIVRIPTTPGAIGARPHLVGLMRQWRPDVVHAHLSVVSPFAWAALRAAAHDEGAARVATLHSMLPAHPGLVRHGLRRSGIGTDLAFAAVSRVAADRLAAALPPAVSVTVLPNGIDPAMWRVGHVPDPTFRILVVGRLAARKRPLVALDALSRLRGLAPDLRWQATFVGDGPQRRQLEDLIRRRDLADQVRTLGPQPRETIRHHLARTDVLLCPASLESFGIAALEARCAGVPIVAMAGSGVTEFVRHGSEGLLVSGDADLAPTLLYAADPRVADHLRATSTTTPTGLEWSVILERHAALHRAAMTAQGRGVLRCASRYARPSEARPVRRPRAPRSRHPAGAV</sequence>
<dbReference type="InterPro" id="IPR001296">
    <property type="entry name" value="Glyco_trans_1"/>
</dbReference>
<dbReference type="EMBL" id="BAAAZH010000014">
    <property type="protein sequence ID" value="GAA4119063.1"/>
    <property type="molecule type" value="Genomic_DNA"/>
</dbReference>
<dbReference type="CDD" id="cd03801">
    <property type="entry name" value="GT4_PimA-like"/>
    <property type="match status" value="1"/>
</dbReference>
<feature type="domain" description="Glycosyl transferase family 1" evidence="4">
    <location>
        <begin position="183"/>
        <end position="313"/>
    </location>
</feature>
<reference evidence="7" key="1">
    <citation type="journal article" date="2019" name="Int. J. Syst. Evol. Microbiol.">
        <title>The Global Catalogue of Microorganisms (GCM) 10K type strain sequencing project: providing services to taxonomists for standard genome sequencing and annotation.</title>
        <authorList>
            <consortium name="The Broad Institute Genomics Platform"/>
            <consortium name="The Broad Institute Genome Sequencing Center for Infectious Disease"/>
            <person name="Wu L."/>
            <person name="Ma J."/>
        </authorList>
    </citation>
    <scope>NUCLEOTIDE SEQUENCE [LARGE SCALE GENOMIC DNA]</scope>
    <source>
        <strain evidence="7">JCM 16703</strain>
    </source>
</reference>
<dbReference type="GO" id="GO:0016757">
    <property type="term" value="F:glycosyltransferase activity"/>
    <property type="evidence" value="ECO:0007669"/>
    <property type="project" value="UniProtKB-KW"/>
</dbReference>
<organism evidence="6 7">
    <name type="scientific">Nocardioides fonticola</name>
    <dbReference type="NCBI Taxonomy" id="450363"/>
    <lineage>
        <taxon>Bacteria</taxon>
        <taxon>Bacillati</taxon>
        <taxon>Actinomycetota</taxon>
        <taxon>Actinomycetes</taxon>
        <taxon>Propionibacteriales</taxon>
        <taxon>Nocardioidaceae</taxon>
        <taxon>Nocardioides</taxon>
    </lineage>
</organism>
<dbReference type="Pfam" id="PF13439">
    <property type="entry name" value="Glyco_transf_4"/>
    <property type="match status" value="1"/>
</dbReference>
<evidence type="ECO:0000256" key="3">
    <source>
        <dbReference type="SAM" id="MobiDB-lite"/>
    </source>
</evidence>
<dbReference type="PANTHER" id="PTHR45947">
    <property type="entry name" value="SULFOQUINOVOSYL TRANSFERASE SQD2"/>
    <property type="match status" value="1"/>
</dbReference>
<dbReference type="Proteomes" id="UP001501495">
    <property type="component" value="Unassembled WGS sequence"/>
</dbReference>
<dbReference type="PANTHER" id="PTHR45947:SF3">
    <property type="entry name" value="SULFOQUINOVOSYL TRANSFERASE SQD2"/>
    <property type="match status" value="1"/>
</dbReference>